<dbReference type="GO" id="GO:0008270">
    <property type="term" value="F:zinc ion binding"/>
    <property type="evidence" value="ECO:0007669"/>
    <property type="project" value="InterPro"/>
</dbReference>
<name>A0A914LMX6_MELIC</name>
<evidence type="ECO:0000256" key="2">
    <source>
        <dbReference type="ARBA" id="ARBA00012925"/>
    </source>
</evidence>
<evidence type="ECO:0000256" key="1">
    <source>
        <dbReference type="ARBA" id="ARBA00010718"/>
    </source>
</evidence>
<keyword evidence="3" id="KW-0479">Metal-binding</keyword>
<dbReference type="InterPro" id="IPR036398">
    <property type="entry name" value="CA_dom_sf"/>
</dbReference>
<feature type="domain" description="Alpha-carbonic anhydrase" evidence="7">
    <location>
        <begin position="1"/>
        <end position="145"/>
    </location>
</feature>
<comment type="catalytic activity">
    <reaction evidence="6">
        <text>hydrogencarbonate + H(+) = CO2 + H2O</text>
        <dbReference type="Rhea" id="RHEA:10748"/>
        <dbReference type="ChEBI" id="CHEBI:15377"/>
        <dbReference type="ChEBI" id="CHEBI:15378"/>
        <dbReference type="ChEBI" id="CHEBI:16526"/>
        <dbReference type="ChEBI" id="CHEBI:17544"/>
        <dbReference type="EC" id="4.2.1.1"/>
    </reaction>
</comment>
<reference evidence="9" key="1">
    <citation type="submission" date="2022-11" db="UniProtKB">
        <authorList>
            <consortium name="WormBaseParasite"/>
        </authorList>
    </citation>
    <scope>IDENTIFICATION</scope>
</reference>
<dbReference type="Pfam" id="PF00194">
    <property type="entry name" value="Carb_anhydrase"/>
    <property type="match status" value="1"/>
</dbReference>
<dbReference type="InterPro" id="IPR001148">
    <property type="entry name" value="CA_dom"/>
</dbReference>
<dbReference type="Gene3D" id="3.10.200.10">
    <property type="entry name" value="Alpha carbonic anhydrase"/>
    <property type="match status" value="1"/>
</dbReference>
<dbReference type="PROSITE" id="PS51144">
    <property type="entry name" value="ALPHA_CA_2"/>
    <property type="match status" value="1"/>
</dbReference>
<evidence type="ECO:0000256" key="3">
    <source>
        <dbReference type="ARBA" id="ARBA00022723"/>
    </source>
</evidence>
<evidence type="ECO:0000256" key="5">
    <source>
        <dbReference type="ARBA" id="ARBA00023239"/>
    </source>
</evidence>
<sequence>MVELLHIVQFVHLKEGFTYQEALKRPDGFIILAIFLEIGGNGHALSVLEKYLPQVVKYRRTVKIPNFMVGFSVPAKLNDYYRYDGSFTRPNCAEAVNWIILPGTVKFTQKQLDLLRAIRGQNGKPLGSNVRPTQPLNGRIVYRLCQ</sequence>
<evidence type="ECO:0000259" key="7">
    <source>
        <dbReference type="PROSITE" id="PS51144"/>
    </source>
</evidence>
<dbReference type="GO" id="GO:0004089">
    <property type="term" value="F:carbonate dehydratase activity"/>
    <property type="evidence" value="ECO:0007669"/>
    <property type="project" value="UniProtKB-EC"/>
</dbReference>
<evidence type="ECO:0000256" key="6">
    <source>
        <dbReference type="ARBA" id="ARBA00048348"/>
    </source>
</evidence>
<proteinExistence type="inferred from homology"/>
<keyword evidence="5" id="KW-0456">Lyase</keyword>
<keyword evidence="4" id="KW-0862">Zinc</keyword>
<evidence type="ECO:0000313" key="9">
    <source>
        <dbReference type="WBParaSite" id="Minc3s00543g14030"/>
    </source>
</evidence>
<evidence type="ECO:0000256" key="4">
    <source>
        <dbReference type="ARBA" id="ARBA00022833"/>
    </source>
</evidence>
<dbReference type="InterPro" id="IPR023561">
    <property type="entry name" value="Carbonic_anhydrase_a-class"/>
</dbReference>
<dbReference type="CDD" id="cd00326">
    <property type="entry name" value="alpha_CA"/>
    <property type="match status" value="1"/>
</dbReference>
<evidence type="ECO:0000313" key="8">
    <source>
        <dbReference type="Proteomes" id="UP000887563"/>
    </source>
</evidence>
<dbReference type="AlphaFoldDB" id="A0A914LMX6"/>
<dbReference type="PANTHER" id="PTHR18952:SF265">
    <property type="entry name" value="CARBONIC ANHYDRASE"/>
    <property type="match status" value="1"/>
</dbReference>
<protein>
    <recommendedName>
        <fullName evidence="2">carbonic anhydrase</fullName>
        <ecNumber evidence="2">4.2.1.1</ecNumber>
    </recommendedName>
</protein>
<dbReference type="WBParaSite" id="Minc3s00543g14030">
    <property type="protein sequence ID" value="Minc3s00543g14030"/>
    <property type="gene ID" value="Minc3s00543g14030"/>
</dbReference>
<dbReference type="SUPFAM" id="SSF51069">
    <property type="entry name" value="Carbonic anhydrase"/>
    <property type="match status" value="1"/>
</dbReference>
<dbReference type="EC" id="4.2.1.1" evidence="2"/>
<keyword evidence="8" id="KW-1185">Reference proteome</keyword>
<dbReference type="SMART" id="SM01057">
    <property type="entry name" value="Carb_anhydrase"/>
    <property type="match status" value="1"/>
</dbReference>
<comment type="similarity">
    <text evidence="1">Belongs to the alpha-carbonic anhydrase family.</text>
</comment>
<dbReference type="PANTHER" id="PTHR18952">
    <property type="entry name" value="CARBONIC ANHYDRASE"/>
    <property type="match status" value="1"/>
</dbReference>
<accession>A0A914LMX6</accession>
<organism evidence="8 9">
    <name type="scientific">Meloidogyne incognita</name>
    <name type="common">Southern root-knot nematode worm</name>
    <name type="synonym">Oxyuris incognita</name>
    <dbReference type="NCBI Taxonomy" id="6306"/>
    <lineage>
        <taxon>Eukaryota</taxon>
        <taxon>Metazoa</taxon>
        <taxon>Ecdysozoa</taxon>
        <taxon>Nematoda</taxon>
        <taxon>Chromadorea</taxon>
        <taxon>Rhabditida</taxon>
        <taxon>Tylenchina</taxon>
        <taxon>Tylenchomorpha</taxon>
        <taxon>Tylenchoidea</taxon>
        <taxon>Meloidogynidae</taxon>
        <taxon>Meloidogyninae</taxon>
        <taxon>Meloidogyne</taxon>
        <taxon>Meloidogyne incognita group</taxon>
    </lineage>
</organism>
<dbReference type="Proteomes" id="UP000887563">
    <property type="component" value="Unplaced"/>
</dbReference>